<dbReference type="Gene3D" id="1.20.58.320">
    <property type="entry name" value="TPR-like"/>
    <property type="match status" value="1"/>
</dbReference>
<evidence type="ECO:0000313" key="2">
    <source>
        <dbReference type="Proteomes" id="UP000324797"/>
    </source>
</evidence>
<gene>
    <name evidence="1" type="ORF">FXV83_05800</name>
</gene>
<dbReference type="RefSeq" id="WP_148738242.1">
    <property type="nucleotide sequence ID" value="NZ_VSTH01000018.1"/>
</dbReference>
<evidence type="ECO:0000313" key="1">
    <source>
        <dbReference type="EMBL" id="TYO67485.1"/>
    </source>
</evidence>
<keyword evidence="2" id="KW-1185">Reference proteome</keyword>
<dbReference type="AlphaFoldDB" id="A0A5S4YVS7"/>
<dbReference type="Proteomes" id="UP000324797">
    <property type="component" value="Unassembled WGS sequence"/>
</dbReference>
<name>A0A5S4YVS7_9BRAD</name>
<comment type="caution">
    <text evidence="1">The sequence shown here is derived from an EMBL/GenBank/DDBJ whole genome shotgun (WGS) entry which is preliminary data.</text>
</comment>
<organism evidence="1 2">
    <name type="scientific">Bradyrhizobium hipponense</name>
    <dbReference type="NCBI Taxonomy" id="2605638"/>
    <lineage>
        <taxon>Bacteria</taxon>
        <taxon>Pseudomonadati</taxon>
        <taxon>Pseudomonadota</taxon>
        <taxon>Alphaproteobacteria</taxon>
        <taxon>Hyphomicrobiales</taxon>
        <taxon>Nitrobacteraceae</taxon>
        <taxon>Bradyrhizobium</taxon>
    </lineage>
</organism>
<proteinExistence type="predicted"/>
<dbReference type="SUPFAM" id="SSF48452">
    <property type="entry name" value="TPR-like"/>
    <property type="match status" value="1"/>
</dbReference>
<reference evidence="1 2" key="1">
    <citation type="submission" date="2019-08" db="EMBL/GenBank/DDBJ databases">
        <title>Bradyrhizobium hipponensis sp. nov., a rhizobium isolated from a Lupinus angustifolius root nodule in Tunisia.</title>
        <authorList>
            <person name="Off K."/>
            <person name="Rejili M."/>
            <person name="Mars M."/>
            <person name="Brachmann A."/>
            <person name="Marin M."/>
        </authorList>
    </citation>
    <scope>NUCLEOTIDE SEQUENCE [LARGE SCALE GENOMIC DNA]</scope>
    <source>
        <strain evidence="2">aSej3</strain>
    </source>
</reference>
<dbReference type="Pfam" id="PF06041">
    <property type="entry name" value="DUF924"/>
    <property type="match status" value="1"/>
</dbReference>
<accession>A0A5S4YVS7</accession>
<protein>
    <submittedName>
        <fullName evidence="1">DUF924 domain-containing protein</fullName>
    </submittedName>
</protein>
<dbReference type="InterPro" id="IPR011990">
    <property type="entry name" value="TPR-like_helical_dom_sf"/>
</dbReference>
<dbReference type="Gene3D" id="1.25.40.10">
    <property type="entry name" value="Tetratricopeptide repeat domain"/>
    <property type="match status" value="1"/>
</dbReference>
<sequence>MTDIADINPAGILAFWREAGRDRWYERDDAFDADIRRRFLDLWQKAAAGGLASWENSDDGALALVIVLDQFPRNMFRDSTCAFASDALARDVARRAIDRGADRKVDPALLEFLYMPFMHSEHLSDQLHCVALLQGTDNEESLKYARGHADIIRRFGRFPHRNRLLGRATTPDEQAFLDEGGFGG</sequence>
<dbReference type="InterPro" id="IPR010323">
    <property type="entry name" value="DUF924"/>
</dbReference>
<dbReference type="EMBL" id="VSTH01000018">
    <property type="protein sequence ID" value="TYO67485.1"/>
    <property type="molecule type" value="Genomic_DNA"/>
</dbReference>